<dbReference type="PANTHER" id="PTHR20982:SF3">
    <property type="entry name" value="MITOCHONDRIAL RIBOSOME RECYCLING FACTOR PSEUDO 1"/>
    <property type="match status" value="1"/>
</dbReference>
<protein>
    <recommendedName>
        <fullName evidence="5">Ribosome-recycling factor</fullName>
        <shortName evidence="5">RRF</shortName>
    </recommendedName>
    <alternativeName>
        <fullName evidence="5">Ribosome-releasing factor</fullName>
    </alternativeName>
</protein>
<dbReference type="Pfam" id="PF01765">
    <property type="entry name" value="RRF"/>
    <property type="match status" value="1"/>
</dbReference>
<comment type="function">
    <text evidence="5">Responsible for the release of ribosomes from messenger RNA at the termination of protein biosynthesis. May increase the efficiency of translation by recycling ribosomes from one round of translation to another.</text>
</comment>
<evidence type="ECO:0000256" key="1">
    <source>
        <dbReference type="ARBA" id="ARBA00004496"/>
    </source>
</evidence>
<dbReference type="InterPro" id="IPR002661">
    <property type="entry name" value="Ribosome_recyc_fac"/>
</dbReference>
<name>A0A0S7YIM2_UNCT6</name>
<dbReference type="FunFam" id="3.30.1360.40:FF:000001">
    <property type="entry name" value="Ribosome-recycling factor"/>
    <property type="match status" value="1"/>
</dbReference>
<dbReference type="Gene3D" id="3.30.1360.40">
    <property type="match status" value="1"/>
</dbReference>
<comment type="subcellular location">
    <subcellularLocation>
        <location evidence="1 5">Cytoplasm</location>
    </subcellularLocation>
</comment>
<dbReference type="InterPro" id="IPR023584">
    <property type="entry name" value="Ribosome_recyc_fac_dom"/>
</dbReference>
<dbReference type="CDD" id="cd00520">
    <property type="entry name" value="RRF"/>
    <property type="match status" value="1"/>
</dbReference>
<evidence type="ECO:0000256" key="6">
    <source>
        <dbReference type="SAM" id="MobiDB-lite"/>
    </source>
</evidence>
<dbReference type="Gene3D" id="1.10.132.20">
    <property type="entry name" value="Ribosome-recycling factor"/>
    <property type="match status" value="1"/>
</dbReference>
<dbReference type="InterPro" id="IPR036191">
    <property type="entry name" value="RRF_sf"/>
</dbReference>
<dbReference type="SUPFAM" id="SSF55194">
    <property type="entry name" value="Ribosome recycling factor, RRF"/>
    <property type="match status" value="1"/>
</dbReference>
<evidence type="ECO:0000256" key="3">
    <source>
        <dbReference type="ARBA" id="ARBA00022490"/>
    </source>
</evidence>
<evidence type="ECO:0000256" key="2">
    <source>
        <dbReference type="ARBA" id="ARBA00005912"/>
    </source>
</evidence>
<dbReference type="GO" id="GO:0043023">
    <property type="term" value="F:ribosomal large subunit binding"/>
    <property type="evidence" value="ECO:0007669"/>
    <property type="project" value="TreeGrafter"/>
</dbReference>
<dbReference type="PANTHER" id="PTHR20982">
    <property type="entry name" value="RIBOSOME RECYCLING FACTOR"/>
    <property type="match status" value="1"/>
</dbReference>
<dbReference type="GO" id="GO:0006415">
    <property type="term" value="P:translational termination"/>
    <property type="evidence" value="ECO:0007669"/>
    <property type="project" value="UniProtKB-UniRule"/>
</dbReference>
<evidence type="ECO:0000313" key="9">
    <source>
        <dbReference type="Proteomes" id="UP000051012"/>
    </source>
</evidence>
<dbReference type="Proteomes" id="UP000051012">
    <property type="component" value="Unassembled WGS sequence"/>
</dbReference>
<evidence type="ECO:0000259" key="7">
    <source>
        <dbReference type="Pfam" id="PF01765"/>
    </source>
</evidence>
<proteinExistence type="inferred from homology"/>
<dbReference type="PATRIC" id="fig|1703772.3.peg.1778"/>
<comment type="similarity">
    <text evidence="2 5">Belongs to the RRF family.</text>
</comment>
<feature type="region of interest" description="Disordered" evidence="6">
    <location>
        <begin position="136"/>
        <end position="155"/>
    </location>
</feature>
<evidence type="ECO:0000256" key="5">
    <source>
        <dbReference type="HAMAP-Rule" id="MF_00040"/>
    </source>
</evidence>
<feature type="domain" description="Ribosome recycling factor" evidence="7">
    <location>
        <begin position="21"/>
        <end position="182"/>
    </location>
</feature>
<evidence type="ECO:0000313" key="8">
    <source>
        <dbReference type="EMBL" id="KPJ74486.1"/>
    </source>
</evidence>
<reference evidence="8 9" key="1">
    <citation type="journal article" date="2015" name="Microbiome">
        <title>Genomic resolution of linkages in carbon, nitrogen, and sulfur cycling among widespread estuary sediment bacteria.</title>
        <authorList>
            <person name="Baker B.J."/>
            <person name="Lazar C.S."/>
            <person name="Teske A.P."/>
            <person name="Dick G.J."/>
        </authorList>
    </citation>
    <scope>NUCLEOTIDE SEQUENCE [LARGE SCALE GENOMIC DNA]</scope>
    <source>
        <strain evidence="8">DG_78</strain>
    </source>
</reference>
<dbReference type="AlphaFoldDB" id="A0A0S7YIM2"/>
<dbReference type="HAMAP" id="MF_00040">
    <property type="entry name" value="RRF"/>
    <property type="match status" value="1"/>
</dbReference>
<organism evidence="8 9">
    <name type="scientific">candidate division TA06 bacterium DG_78</name>
    <dbReference type="NCBI Taxonomy" id="1703772"/>
    <lineage>
        <taxon>Bacteria</taxon>
        <taxon>Bacteria division TA06</taxon>
    </lineage>
</organism>
<dbReference type="EMBL" id="LJNI01000003">
    <property type="protein sequence ID" value="KPJ74486.1"/>
    <property type="molecule type" value="Genomic_DNA"/>
</dbReference>
<dbReference type="NCBIfam" id="TIGR00496">
    <property type="entry name" value="frr"/>
    <property type="match status" value="1"/>
</dbReference>
<dbReference type="FunFam" id="1.10.132.20:FF:000001">
    <property type="entry name" value="Ribosome-recycling factor"/>
    <property type="match status" value="1"/>
</dbReference>
<sequence length="185" mass="21221">MTKTILQNAKIKMEKSTTLFAQELSKLRTGRASPALLEGIKVEYYGSMLPLNQVATISIPEPRLIVIQPWDKTVLPEIEKALFKSTIGLTPNSDSNVIRLSIPSLTTERREELIKLTQRLAEEARVAIRNIRRDANGETKREEKKKKISEDESFKTQEEIQKITDDFVKKIDEILAKKEKEIRET</sequence>
<accession>A0A0S7YIM2</accession>
<keyword evidence="3 5" id="KW-0963">Cytoplasm</keyword>
<keyword evidence="4 5" id="KW-0648">Protein biosynthesis</keyword>
<gene>
    <name evidence="5" type="primary">frr</name>
    <name evidence="8" type="ORF">AMJ52_00460</name>
</gene>
<evidence type="ECO:0000256" key="4">
    <source>
        <dbReference type="ARBA" id="ARBA00022917"/>
    </source>
</evidence>
<dbReference type="GO" id="GO:0005737">
    <property type="term" value="C:cytoplasm"/>
    <property type="evidence" value="ECO:0007669"/>
    <property type="project" value="UniProtKB-SubCell"/>
</dbReference>
<comment type="caution">
    <text evidence="8">The sequence shown here is derived from an EMBL/GenBank/DDBJ whole genome shotgun (WGS) entry which is preliminary data.</text>
</comment>